<evidence type="ECO:0000313" key="3">
    <source>
        <dbReference type="Proteomes" id="UP000257109"/>
    </source>
</evidence>
<dbReference type="InterPro" id="IPR039537">
    <property type="entry name" value="Retrotran_Ty1/copia-like"/>
</dbReference>
<dbReference type="Proteomes" id="UP000257109">
    <property type="component" value="Unassembled WGS sequence"/>
</dbReference>
<protein>
    <recommendedName>
        <fullName evidence="1">Retroviral polymerase SH3-like domain-containing protein</fullName>
    </recommendedName>
</protein>
<dbReference type="OrthoDB" id="1935865at2759"/>
<dbReference type="STRING" id="157652.A0A371HZN0"/>
<dbReference type="PANTHER" id="PTHR42648">
    <property type="entry name" value="TRANSPOSASE, PUTATIVE-RELATED"/>
    <property type="match status" value="1"/>
</dbReference>
<dbReference type="SUPFAM" id="SSF53098">
    <property type="entry name" value="Ribonuclease H-like"/>
    <property type="match status" value="1"/>
</dbReference>
<evidence type="ECO:0000313" key="2">
    <source>
        <dbReference type="EMBL" id="RDY08211.1"/>
    </source>
</evidence>
<sequence>MDNNTLLRDYSRYGYLYLIHEKFQSLNVFKSFKTEVELQLGKKIKAVKSNRGGEYYGRECEIVPQYTMLGKPNMNGGKTLKNACQLKQLTKSFMNFRLTKSQASNTCTFGPYRSHERNLDSRTVSCYFDDYVECSRGYKFYDPTLRSLFETGNAQFYEFEKEKNIRNVDFDAVNEIGQVLMLITIQETTLVIEDNVQTNVSDIVPKQDYDEVLPQTPIEHPQEVSLRRSIRERRHTILDDYIVFIQEHEDELV</sequence>
<evidence type="ECO:0000259" key="1">
    <source>
        <dbReference type="Pfam" id="PF25597"/>
    </source>
</evidence>
<gene>
    <name evidence="2" type="ORF">CR513_07577</name>
</gene>
<reference evidence="2" key="1">
    <citation type="submission" date="2018-05" db="EMBL/GenBank/DDBJ databases">
        <title>Draft genome of Mucuna pruriens seed.</title>
        <authorList>
            <person name="Nnadi N.E."/>
            <person name="Vos R."/>
            <person name="Hasami M.H."/>
            <person name="Devisetty U.K."/>
            <person name="Aguiy J.C."/>
        </authorList>
    </citation>
    <scope>NUCLEOTIDE SEQUENCE [LARGE SCALE GENOMIC DNA]</scope>
    <source>
        <strain evidence="2">JCA_2017</strain>
    </source>
</reference>
<dbReference type="InterPro" id="IPR012337">
    <property type="entry name" value="RNaseH-like_sf"/>
</dbReference>
<dbReference type="Pfam" id="PF25597">
    <property type="entry name" value="SH3_retrovirus"/>
    <property type="match status" value="1"/>
</dbReference>
<proteinExistence type="predicted"/>
<comment type="caution">
    <text evidence="2">The sequence shown here is derived from an EMBL/GenBank/DDBJ whole genome shotgun (WGS) entry which is preliminary data.</text>
</comment>
<feature type="domain" description="Retroviral polymerase SH3-like" evidence="1">
    <location>
        <begin position="114"/>
        <end position="162"/>
    </location>
</feature>
<dbReference type="EMBL" id="QJKJ01001324">
    <property type="protein sequence ID" value="RDY08211.1"/>
    <property type="molecule type" value="Genomic_DNA"/>
</dbReference>
<keyword evidence="3" id="KW-1185">Reference proteome</keyword>
<organism evidence="2 3">
    <name type="scientific">Mucuna pruriens</name>
    <name type="common">Velvet bean</name>
    <name type="synonym">Dolichos pruriens</name>
    <dbReference type="NCBI Taxonomy" id="157652"/>
    <lineage>
        <taxon>Eukaryota</taxon>
        <taxon>Viridiplantae</taxon>
        <taxon>Streptophyta</taxon>
        <taxon>Embryophyta</taxon>
        <taxon>Tracheophyta</taxon>
        <taxon>Spermatophyta</taxon>
        <taxon>Magnoliopsida</taxon>
        <taxon>eudicotyledons</taxon>
        <taxon>Gunneridae</taxon>
        <taxon>Pentapetalae</taxon>
        <taxon>rosids</taxon>
        <taxon>fabids</taxon>
        <taxon>Fabales</taxon>
        <taxon>Fabaceae</taxon>
        <taxon>Papilionoideae</taxon>
        <taxon>50 kb inversion clade</taxon>
        <taxon>NPAAA clade</taxon>
        <taxon>indigoferoid/millettioid clade</taxon>
        <taxon>Phaseoleae</taxon>
        <taxon>Mucuna</taxon>
    </lineage>
</organism>
<dbReference type="InterPro" id="IPR057670">
    <property type="entry name" value="SH3_retrovirus"/>
</dbReference>
<dbReference type="AlphaFoldDB" id="A0A371HZN0"/>
<accession>A0A371HZN0</accession>
<feature type="non-terminal residue" evidence="2">
    <location>
        <position position="1"/>
    </location>
</feature>
<name>A0A371HZN0_MUCPR</name>
<dbReference type="PANTHER" id="PTHR42648:SF28">
    <property type="entry name" value="TRANSPOSON-ENCODED PROTEIN WITH RIBONUCLEASE H-LIKE AND RETROVIRUS ZINC FINGER-LIKE DOMAINS"/>
    <property type="match status" value="1"/>
</dbReference>